<dbReference type="PANTHER" id="PTHR43800:SF1">
    <property type="entry name" value="PEPTIDYL-LYSINE N-ACETYLTRANSFERASE YJAB"/>
    <property type="match status" value="1"/>
</dbReference>
<name>A0A2S2FEX4_9GAMM</name>
<dbReference type="EC" id="2.3.1.-" evidence="4"/>
<dbReference type="RefSeq" id="WP_065994609.1">
    <property type="nucleotide sequence ID" value="NZ_CP029397.2"/>
</dbReference>
<dbReference type="GO" id="GO:0016747">
    <property type="term" value="F:acyltransferase activity, transferring groups other than amino-acyl groups"/>
    <property type="evidence" value="ECO:0007669"/>
    <property type="project" value="InterPro"/>
</dbReference>
<dbReference type="KEGG" id="adv:DJ533_13340"/>
<evidence type="ECO:0000256" key="1">
    <source>
        <dbReference type="ARBA" id="ARBA00022679"/>
    </source>
</evidence>
<dbReference type="Gene3D" id="3.40.630.30">
    <property type="match status" value="1"/>
</dbReference>
<dbReference type="CDD" id="cd04301">
    <property type="entry name" value="NAT_SF"/>
    <property type="match status" value="1"/>
</dbReference>
<reference evidence="4" key="1">
    <citation type="submission" date="2019-08" db="EMBL/GenBank/DDBJ databases">
        <title>The complete genome of Acinetobacter defluvii strain WCHAD010030.</title>
        <authorList>
            <person name="Hu Y."/>
            <person name="Qin J."/>
            <person name="Feng Y."/>
            <person name="Zong Z."/>
        </authorList>
    </citation>
    <scope>NUCLEOTIDE SEQUENCE</scope>
    <source>
        <strain evidence="4">WCHA30</strain>
    </source>
</reference>
<sequence length="151" mass="17420">MHLIRAAHADDITQMLKIWLDASTQAHHFIPAYFWQAQLCNMRDIYLPMAENHVIEQNGLVTGFVSLLKEVHYLAALFVAPESQAQGLGSQLLQFLQKQSTELNLQVYTANTNAVQFYQKHAFQIVRESMDVHTEQPQFDMYWSVHSLSNQ</sequence>
<dbReference type="SUPFAM" id="SSF55729">
    <property type="entry name" value="Acyl-CoA N-acyltransferases (Nat)"/>
    <property type="match status" value="1"/>
</dbReference>
<dbReference type="Proteomes" id="UP000245977">
    <property type="component" value="Chromosome"/>
</dbReference>
<keyword evidence="2 4" id="KW-0012">Acyltransferase</keyword>
<gene>
    <name evidence="4" type="ORF">DJ533_13340</name>
</gene>
<dbReference type="EMBL" id="CP029397">
    <property type="protein sequence ID" value="AWL29489.1"/>
    <property type="molecule type" value="Genomic_DNA"/>
</dbReference>
<organism evidence="4 5">
    <name type="scientific">Acinetobacter defluvii</name>
    <dbReference type="NCBI Taxonomy" id="1871111"/>
    <lineage>
        <taxon>Bacteria</taxon>
        <taxon>Pseudomonadati</taxon>
        <taxon>Pseudomonadota</taxon>
        <taxon>Gammaproteobacteria</taxon>
        <taxon>Moraxellales</taxon>
        <taxon>Moraxellaceae</taxon>
        <taxon>Acinetobacter</taxon>
    </lineage>
</organism>
<dbReference type="OrthoDB" id="9789605at2"/>
<dbReference type="InterPro" id="IPR016181">
    <property type="entry name" value="Acyl_CoA_acyltransferase"/>
</dbReference>
<dbReference type="Pfam" id="PF13508">
    <property type="entry name" value="Acetyltransf_7"/>
    <property type="match status" value="1"/>
</dbReference>
<dbReference type="PANTHER" id="PTHR43800">
    <property type="entry name" value="PEPTIDYL-LYSINE N-ACETYLTRANSFERASE YJAB"/>
    <property type="match status" value="1"/>
</dbReference>
<evidence type="ECO:0000256" key="2">
    <source>
        <dbReference type="ARBA" id="ARBA00023315"/>
    </source>
</evidence>
<accession>A0A2S2FEX4</accession>
<dbReference type="PROSITE" id="PS51186">
    <property type="entry name" value="GNAT"/>
    <property type="match status" value="1"/>
</dbReference>
<evidence type="ECO:0000313" key="5">
    <source>
        <dbReference type="Proteomes" id="UP000245977"/>
    </source>
</evidence>
<keyword evidence="5" id="KW-1185">Reference proteome</keyword>
<protein>
    <submittedName>
        <fullName evidence="4">N-acetyltransferase</fullName>
        <ecNumber evidence="4">2.3.1.-</ecNumber>
    </submittedName>
</protein>
<proteinExistence type="predicted"/>
<evidence type="ECO:0000313" key="4">
    <source>
        <dbReference type="EMBL" id="AWL29489.1"/>
    </source>
</evidence>
<dbReference type="AlphaFoldDB" id="A0A2S2FEX4"/>
<dbReference type="InterPro" id="IPR000182">
    <property type="entry name" value="GNAT_dom"/>
</dbReference>
<evidence type="ECO:0000259" key="3">
    <source>
        <dbReference type="PROSITE" id="PS51186"/>
    </source>
</evidence>
<dbReference type="NCBIfam" id="NF007853">
    <property type="entry name" value="PRK10562.1"/>
    <property type="match status" value="1"/>
</dbReference>
<dbReference type="STRING" id="1871111.GCA_001704615_00711"/>
<feature type="domain" description="N-acetyltransferase" evidence="3">
    <location>
        <begin position="2"/>
        <end position="146"/>
    </location>
</feature>
<keyword evidence="1 4" id="KW-0808">Transferase</keyword>